<proteinExistence type="predicted"/>
<dbReference type="EMBL" id="GIKN01007884">
    <property type="protein sequence ID" value="NIE50157.1"/>
    <property type="molecule type" value="Transcribed_RNA"/>
</dbReference>
<evidence type="ECO:0000256" key="1">
    <source>
        <dbReference type="SAM" id="Phobius"/>
    </source>
</evidence>
<evidence type="ECO:0000313" key="2">
    <source>
        <dbReference type="EMBL" id="NIE50157.1"/>
    </source>
</evidence>
<keyword evidence="1" id="KW-0812">Transmembrane</keyword>
<organism evidence="2">
    <name type="scientific">Rhipicephalus microplus</name>
    <name type="common">Cattle tick</name>
    <name type="synonym">Boophilus microplus</name>
    <dbReference type="NCBI Taxonomy" id="6941"/>
    <lineage>
        <taxon>Eukaryota</taxon>
        <taxon>Metazoa</taxon>
        <taxon>Ecdysozoa</taxon>
        <taxon>Arthropoda</taxon>
        <taxon>Chelicerata</taxon>
        <taxon>Arachnida</taxon>
        <taxon>Acari</taxon>
        <taxon>Parasitiformes</taxon>
        <taxon>Ixodida</taxon>
        <taxon>Ixodoidea</taxon>
        <taxon>Ixodidae</taxon>
        <taxon>Rhipicephalinae</taxon>
        <taxon>Rhipicephalus</taxon>
        <taxon>Boophilus</taxon>
    </lineage>
</organism>
<sequence length="100" mass="11195">MRASLRQNGVRAMLAMCKNFATCIGMPSIALLDSEWPDFERGVMTLQTCIFLLWAFVARACSLLTSSPYLHVSFEWSTQLTVSARVVTFPVSFVFCAFSN</sequence>
<reference evidence="2" key="1">
    <citation type="submission" date="2020-03" db="EMBL/GenBank/DDBJ databases">
        <title>A transcriptome and proteome of the tick Rhipicephalus microplus shaped by the genetic composition of its hosts and developmental stage.</title>
        <authorList>
            <person name="Garcia G.R."/>
            <person name="Ribeiro J.M.C."/>
            <person name="Maruyama S.R."/>
            <person name="Gardinasse L.G."/>
            <person name="Nelson K."/>
            <person name="Ferreira B.R."/>
            <person name="Andrade T.G."/>
            <person name="Santos I.K.F.M."/>
        </authorList>
    </citation>
    <scope>NUCLEOTIDE SEQUENCE</scope>
    <source>
        <strain evidence="2">NSGR</strain>
        <tissue evidence="2">Salivary glands</tissue>
    </source>
</reference>
<keyword evidence="1" id="KW-1133">Transmembrane helix</keyword>
<dbReference type="AlphaFoldDB" id="A0A6G5AJB4"/>
<accession>A0A6G5AJB4</accession>
<feature type="transmembrane region" description="Helical" evidence="1">
    <location>
        <begin position="44"/>
        <end position="64"/>
    </location>
</feature>
<name>A0A6G5AJB4_RHIMP</name>
<protein>
    <submittedName>
        <fullName evidence="2">Uncharacterized protein</fullName>
    </submittedName>
</protein>
<keyword evidence="1" id="KW-0472">Membrane</keyword>